<sequence>MSLTLLLCATFNLETENRIVYSGPTGSFFGYSVDFFYNNASSILIGAPKANTSQMNIIEGGSVYLCPWSQDQSDCSVVIFDNEGDRRFHVNDVDIQVEFKSHQWFGATVRSHGNTVLACAPRYYWRMEHNAPFSDATGTCYLSVDNLKTFVEYAPCRTERHGPAGQGYCQGGFSADFTKVRQLISATTEEIVKAYFPSYFLLSVTGQIQTRQANSVCSNVFQMGSYFGYAVAATDINNDGLDDLVVGAPMFMRRGSDGLRWEEVGRVYVYLQRRPLLFEPSLPPLGGSQAFGRFGSSLAPLGDLNQDGFNDIAIGCPFGGDNQQGLVLIYNGHASGLKDTPTQALAGQWASGTFPASFGYALRGEKDLDQNGYPDLIIGAFGADKAVLYRARPIVNASASLTVQPTMINSEEKSCMVSNGNETISVSCVNLSFCLSANGKHLPADLVFMVEVQLDHLEQKQRESSVRRTLFLDSQQPSLLETITMANGGPTCHNTRIYLRSEGEFRDKLSPIYITLNFSLDPLAPLDLHGLRPILNYQTTHIIKQKAQIQLDCGEDNICVPDLKLSVYGDRAEVYLGDENSLTLTFNAKNEGEGGAYEAELYVVLPAEADYSGIARNNQSLTQLTCSYEAENQTRYLVCDLGNPMKSGTSLWAGLRFTVPRLKDTHNTVQFELQIRSKNENKSQSDDELFRLEVAVVADVILQGVSRPDKLLFPPPNWRMSHSLQEEQDVGPEIQHVYELVNNGPSMISQSVLELRCPLRSQGHDLLYPLEVITRGPLNCSSNHTFNALKLKLQPPTTEQPPSPLTAIPEHHIQRREVYRDPLDEQGNLSCSTAECWRLRCHVGLLERGSSVILTVRSRIWPETFLERAYKHYVLECSVEYRVEKMPYSIAPKLKPSGSKKVLTPVMWNKPDSQYTVPMWIIILAILAGLLLLALIIYVLYKLGFFKRSNPYGTAMEKAQLKPQASSEA</sequence>
<feature type="repeat" description="FG-GAP" evidence="15">
    <location>
        <begin position="213"/>
        <end position="279"/>
    </location>
</feature>
<dbReference type="FunFam" id="2.60.40.1460:FF:000001">
    <property type="entry name" value="Integrin, alpha V"/>
    <property type="match status" value="1"/>
</dbReference>
<feature type="transmembrane region" description="Helical" evidence="16">
    <location>
        <begin position="919"/>
        <end position="941"/>
    </location>
</feature>
<evidence type="ECO:0000256" key="3">
    <source>
        <dbReference type="ARBA" id="ARBA00022692"/>
    </source>
</evidence>
<feature type="repeat" description="FG-GAP" evidence="15">
    <location>
        <begin position="343"/>
        <end position="406"/>
    </location>
</feature>
<dbReference type="PROSITE" id="PS00242">
    <property type="entry name" value="INTEGRIN_ALPHA"/>
    <property type="match status" value="1"/>
</dbReference>
<dbReference type="PRINTS" id="PR01185">
    <property type="entry name" value="INTEGRINA"/>
</dbReference>
<keyword evidence="9 16" id="KW-1133">Transmembrane helix</keyword>
<dbReference type="PROSITE" id="PS51470">
    <property type="entry name" value="FG_GAP"/>
    <property type="match status" value="5"/>
</dbReference>
<dbReference type="PANTHER" id="PTHR23220">
    <property type="entry name" value="INTEGRIN ALPHA"/>
    <property type="match status" value="1"/>
</dbReference>
<keyword evidence="21" id="KW-1185">Reference proteome</keyword>
<comment type="subcellular location">
    <subcellularLocation>
        <location evidence="1 16">Membrane</location>
        <topology evidence="1 16">Single-pass type I membrane protein</topology>
    </subcellularLocation>
</comment>
<dbReference type="GO" id="GO:0008305">
    <property type="term" value="C:integrin complex"/>
    <property type="evidence" value="ECO:0007669"/>
    <property type="project" value="InterPro"/>
</dbReference>
<dbReference type="FunFam" id="2.60.40.1510:FF:000001">
    <property type="entry name" value="Integrin alpha V"/>
    <property type="match status" value="1"/>
</dbReference>
<evidence type="ECO:0000256" key="6">
    <source>
        <dbReference type="ARBA" id="ARBA00022737"/>
    </source>
</evidence>
<dbReference type="Gene3D" id="2.60.40.1460">
    <property type="entry name" value="Integrin domains. Chain A, domain 2"/>
    <property type="match status" value="1"/>
</dbReference>
<keyword evidence="5" id="KW-0732">Signal</keyword>
<proteinExistence type="inferred from homology"/>
<dbReference type="Pfam" id="PF20806">
    <property type="entry name" value="Integrin_A_Ig_3"/>
    <property type="match status" value="1"/>
</dbReference>
<dbReference type="InterPro" id="IPR013649">
    <property type="entry name" value="Integrin_alpha_Ig-like_1"/>
</dbReference>
<evidence type="ECO:0000256" key="8">
    <source>
        <dbReference type="ARBA" id="ARBA00022889"/>
    </source>
</evidence>
<evidence type="ECO:0000256" key="10">
    <source>
        <dbReference type="ARBA" id="ARBA00023037"/>
    </source>
</evidence>
<evidence type="ECO:0000256" key="15">
    <source>
        <dbReference type="PROSITE-ProRule" id="PRU00803"/>
    </source>
</evidence>
<evidence type="ECO:0000256" key="11">
    <source>
        <dbReference type="ARBA" id="ARBA00023136"/>
    </source>
</evidence>
<dbReference type="InterPro" id="IPR028994">
    <property type="entry name" value="Integrin_alpha_N"/>
</dbReference>
<dbReference type="SMART" id="SM00191">
    <property type="entry name" value="Int_alpha"/>
    <property type="match status" value="4"/>
</dbReference>
<evidence type="ECO:0000256" key="16">
    <source>
        <dbReference type="RuleBase" id="RU003762"/>
    </source>
</evidence>
<comment type="similarity">
    <text evidence="2 16">Belongs to the integrin alpha chain family.</text>
</comment>
<dbReference type="InterPro" id="IPR013519">
    <property type="entry name" value="Int_alpha_beta-p"/>
</dbReference>
<protein>
    <submittedName>
        <fullName evidence="20">Integrin subunit alpha 5</fullName>
    </submittedName>
</protein>
<dbReference type="FunFam" id="1.20.5.930:FF:000001">
    <property type="entry name" value="Integrin subunit alpha V"/>
    <property type="match status" value="1"/>
</dbReference>
<feature type="repeat" description="FG-GAP" evidence="15">
    <location>
        <begin position="281"/>
        <end position="339"/>
    </location>
</feature>
<keyword evidence="4" id="KW-0479">Metal-binding</keyword>
<feature type="domain" description="Integrin alpha third immunoglobulin-like" evidence="19">
    <location>
        <begin position="700"/>
        <end position="909"/>
    </location>
</feature>
<feature type="domain" description="Integrin alpha second immunoglobulin-like" evidence="18">
    <location>
        <begin position="553"/>
        <end position="694"/>
    </location>
</feature>
<keyword evidence="8 16" id="KW-0130">Cell adhesion</keyword>
<feature type="repeat" description="FG-GAP" evidence="15">
    <location>
        <begin position="17"/>
        <end position="75"/>
    </location>
</feature>
<dbReference type="InterPro" id="IPR048285">
    <property type="entry name" value="Integrin_alpha_Ig-like_2"/>
</dbReference>
<evidence type="ECO:0000256" key="5">
    <source>
        <dbReference type="ARBA" id="ARBA00022729"/>
    </source>
</evidence>
<dbReference type="Pfam" id="PF01839">
    <property type="entry name" value="FG-GAP"/>
    <property type="match status" value="2"/>
</dbReference>
<dbReference type="PANTHER" id="PTHR23220:SF3">
    <property type="entry name" value="INTEGRIN ALPHA-5"/>
    <property type="match status" value="1"/>
</dbReference>
<reference evidence="20" key="2">
    <citation type="submission" date="2025-08" db="UniProtKB">
        <authorList>
            <consortium name="Ensembl"/>
        </authorList>
    </citation>
    <scope>IDENTIFICATION</scope>
</reference>
<keyword evidence="13 16" id="KW-0675">Receptor</keyword>
<dbReference type="GO" id="GO:0007229">
    <property type="term" value="P:integrin-mediated signaling pathway"/>
    <property type="evidence" value="ECO:0007669"/>
    <property type="project" value="UniProtKB-KW"/>
</dbReference>
<dbReference type="AlphaFoldDB" id="A0A4W5NL61"/>
<evidence type="ECO:0000256" key="7">
    <source>
        <dbReference type="ARBA" id="ARBA00022837"/>
    </source>
</evidence>
<evidence type="ECO:0000259" key="17">
    <source>
        <dbReference type="Pfam" id="PF08441"/>
    </source>
</evidence>
<evidence type="ECO:0000256" key="4">
    <source>
        <dbReference type="ARBA" id="ARBA00022723"/>
    </source>
</evidence>
<evidence type="ECO:0000256" key="9">
    <source>
        <dbReference type="ARBA" id="ARBA00022989"/>
    </source>
</evidence>
<dbReference type="InterPro" id="IPR013517">
    <property type="entry name" value="FG-GAP"/>
</dbReference>
<dbReference type="GO" id="GO:0098609">
    <property type="term" value="P:cell-cell adhesion"/>
    <property type="evidence" value="ECO:0007669"/>
    <property type="project" value="TreeGrafter"/>
</dbReference>
<dbReference type="GO" id="GO:0009897">
    <property type="term" value="C:external side of plasma membrane"/>
    <property type="evidence" value="ECO:0007669"/>
    <property type="project" value="TreeGrafter"/>
</dbReference>
<dbReference type="Gene3D" id="2.60.40.1510">
    <property type="entry name" value="ntegrin, alpha v. Chain A, domain 3"/>
    <property type="match status" value="1"/>
</dbReference>
<dbReference type="GO" id="GO:0001525">
    <property type="term" value="P:angiogenesis"/>
    <property type="evidence" value="ECO:0007669"/>
    <property type="project" value="TreeGrafter"/>
</dbReference>
<keyword evidence="14" id="KW-0325">Glycoprotein</keyword>
<dbReference type="GO" id="GO:0007160">
    <property type="term" value="P:cell-matrix adhesion"/>
    <property type="evidence" value="ECO:0007669"/>
    <property type="project" value="TreeGrafter"/>
</dbReference>
<dbReference type="GO" id="GO:0033627">
    <property type="term" value="P:cell adhesion mediated by integrin"/>
    <property type="evidence" value="ECO:0007669"/>
    <property type="project" value="TreeGrafter"/>
</dbReference>
<dbReference type="InterPro" id="IPR018184">
    <property type="entry name" value="Integrin_alpha_C_CS"/>
</dbReference>
<evidence type="ECO:0000313" key="20">
    <source>
        <dbReference type="Ensembl" id="ENSHHUP00000052766.1"/>
    </source>
</evidence>
<dbReference type="InterPro" id="IPR000413">
    <property type="entry name" value="Integrin_alpha"/>
</dbReference>
<dbReference type="InterPro" id="IPR048286">
    <property type="entry name" value="Integrin_alpha_Ig-like_3"/>
</dbReference>
<keyword evidence="11 16" id="KW-0472">Membrane</keyword>
<dbReference type="Pfam" id="PF20805">
    <property type="entry name" value="Integrin_A_Ig_2"/>
    <property type="match status" value="1"/>
</dbReference>
<evidence type="ECO:0000313" key="21">
    <source>
        <dbReference type="Proteomes" id="UP000314982"/>
    </source>
</evidence>
<feature type="domain" description="Integrin alpha first immunoglubulin-like" evidence="17">
    <location>
        <begin position="391"/>
        <end position="552"/>
    </location>
</feature>
<dbReference type="Ensembl" id="ENSHHUT00000054616.1">
    <property type="protein sequence ID" value="ENSHHUP00000052766.1"/>
    <property type="gene ID" value="ENSHHUG00000031641.1"/>
</dbReference>
<reference evidence="21" key="1">
    <citation type="submission" date="2018-06" db="EMBL/GenBank/DDBJ databases">
        <title>Genome assembly of Danube salmon.</title>
        <authorList>
            <person name="Macqueen D.J."/>
            <person name="Gundappa M.K."/>
        </authorList>
    </citation>
    <scope>NUCLEOTIDE SEQUENCE [LARGE SCALE GENOMIC DNA]</scope>
</reference>
<dbReference type="Gene3D" id="1.20.5.930">
    <property type="entry name" value="Bicelle-embedded integrin alpha(iib) transmembrane segment"/>
    <property type="match status" value="1"/>
</dbReference>
<keyword evidence="3 16" id="KW-0812">Transmembrane</keyword>
<dbReference type="SUPFAM" id="SSF69179">
    <property type="entry name" value="Integrin domains"/>
    <property type="match status" value="3"/>
</dbReference>
<dbReference type="Pfam" id="PF08441">
    <property type="entry name" value="Integrin_A_Ig_1"/>
    <property type="match status" value="1"/>
</dbReference>
<evidence type="ECO:0000256" key="14">
    <source>
        <dbReference type="ARBA" id="ARBA00023180"/>
    </source>
</evidence>
<keyword evidence="12" id="KW-1015">Disulfide bond</keyword>
<evidence type="ECO:0000259" key="18">
    <source>
        <dbReference type="Pfam" id="PF20805"/>
    </source>
</evidence>
<dbReference type="Gene3D" id="2.60.40.1530">
    <property type="entry name" value="ntegrin, alpha v. Chain A, domain 4"/>
    <property type="match status" value="1"/>
</dbReference>
<keyword evidence="7" id="KW-0106">Calcium</keyword>
<evidence type="ECO:0000256" key="13">
    <source>
        <dbReference type="ARBA" id="ARBA00023170"/>
    </source>
</evidence>
<keyword evidence="10 16" id="KW-0401">Integrin</keyword>
<name>A0A4W5NL61_9TELE</name>
<keyword evidence="6" id="KW-0677">Repeat</keyword>
<feature type="repeat" description="FG-GAP" evidence="15">
    <location>
        <begin position="91"/>
        <end position="152"/>
    </location>
</feature>
<dbReference type="SUPFAM" id="SSF69318">
    <property type="entry name" value="Integrin alpha N-terminal domain"/>
    <property type="match status" value="1"/>
</dbReference>
<dbReference type="Gene3D" id="2.130.10.130">
    <property type="entry name" value="Integrin alpha, N-terminal"/>
    <property type="match status" value="2"/>
</dbReference>
<dbReference type="GO" id="GO:0005178">
    <property type="term" value="F:integrin binding"/>
    <property type="evidence" value="ECO:0007669"/>
    <property type="project" value="TreeGrafter"/>
</dbReference>
<evidence type="ECO:0000256" key="1">
    <source>
        <dbReference type="ARBA" id="ARBA00004479"/>
    </source>
</evidence>
<dbReference type="GO" id="GO:0046872">
    <property type="term" value="F:metal ion binding"/>
    <property type="evidence" value="ECO:0007669"/>
    <property type="project" value="UniProtKB-KW"/>
</dbReference>
<dbReference type="Proteomes" id="UP000314982">
    <property type="component" value="Unassembled WGS sequence"/>
</dbReference>
<organism evidence="20 21">
    <name type="scientific">Hucho hucho</name>
    <name type="common">huchen</name>
    <dbReference type="NCBI Taxonomy" id="62062"/>
    <lineage>
        <taxon>Eukaryota</taxon>
        <taxon>Metazoa</taxon>
        <taxon>Chordata</taxon>
        <taxon>Craniata</taxon>
        <taxon>Vertebrata</taxon>
        <taxon>Euteleostomi</taxon>
        <taxon>Actinopterygii</taxon>
        <taxon>Neopterygii</taxon>
        <taxon>Teleostei</taxon>
        <taxon>Protacanthopterygii</taxon>
        <taxon>Salmoniformes</taxon>
        <taxon>Salmonidae</taxon>
        <taxon>Salmoninae</taxon>
        <taxon>Hucho</taxon>
    </lineage>
</organism>
<evidence type="ECO:0000256" key="2">
    <source>
        <dbReference type="ARBA" id="ARBA00008054"/>
    </source>
</evidence>
<dbReference type="InterPro" id="IPR032695">
    <property type="entry name" value="Integrin_dom_sf"/>
</dbReference>
<dbReference type="GeneTree" id="ENSGT00940000158061"/>
<evidence type="ECO:0000259" key="19">
    <source>
        <dbReference type="Pfam" id="PF20806"/>
    </source>
</evidence>
<accession>A0A4W5NL61</accession>
<reference evidence="20" key="3">
    <citation type="submission" date="2025-09" db="UniProtKB">
        <authorList>
            <consortium name="Ensembl"/>
        </authorList>
    </citation>
    <scope>IDENTIFICATION</scope>
</reference>
<evidence type="ECO:0000256" key="12">
    <source>
        <dbReference type="ARBA" id="ARBA00023157"/>
    </source>
</evidence>